<evidence type="ECO:0000313" key="1">
    <source>
        <dbReference type="EMBL" id="SDI40342.1"/>
    </source>
</evidence>
<dbReference type="AlphaFoldDB" id="A0A1G8KA90"/>
<proteinExistence type="predicted"/>
<dbReference type="EMBL" id="FNCO01000013">
    <property type="protein sequence ID" value="SDI40342.1"/>
    <property type="molecule type" value="Genomic_DNA"/>
</dbReference>
<protein>
    <submittedName>
        <fullName evidence="1">Uncharacterized protein</fullName>
    </submittedName>
</protein>
<evidence type="ECO:0000313" key="2">
    <source>
        <dbReference type="Proteomes" id="UP000182894"/>
    </source>
</evidence>
<reference evidence="2" key="1">
    <citation type="submission" date="2016-10" db="EMBL/GenBank/DDBJ databases">
        <authorList>
            <person name="Varghese N."/>
            <person name="Submissions S."/>
        </authorList>
    </citation>
    <scope>NUCLEOTIDE SEQUENCE [LARGE SCALE GENOMIC DNA]</scope>
    <source>
        <strain evidence="2">ATCC 700689</strain>
    </source>
</reference>
<keyword evidence="2" id="KW-1185">Reference proteome</keyword>
<dbReference type="STRING" id="89065.SAMN05216605_11327"/>
<dbReference type="Proteomes" id="UP000182894">
    <property type="component" value="Unassembled WGS sequence"/>
</dbReference>
<gene>
    <name evidence="1" type="ORF">SAMN05216605_11327</name>
</gene>
<name>A0A1G8KA90_9PSED</name>
<dbReference type="OrthoDB" id="6901705at2"/>
<dbReference type="RefSeq" id="WP_074755855.1">
    <property type="nucleotide sequence ID" value="NZ_FNCO01000013.1"/>
</dbReference>
<organism evidence="1 2">
    <name type="scientific">Pseudomonas abietaniphila</name>
    <dbReference type="NCBI Taxonomy" id="89065"/>
    <lineage>
        <taxon>Bacteria</taxon>
        <taxon>Pseudomonadati</taxon>
        <taxon>Pseudomonadota</taxon>
        <taxon>Gammaproteobacteria</taxon>
        <taxon>Pseudomonadales</taxon>
        <taxon>Pseudomonadaceae</taxon>
        <taxon>Pseudomonas</taxon>
    </lineage>
</organism>
<sequence>MKLILKQIPSRIDVTALGDEQGLTVPGKPNAHALFALFTEAGDLLPCQVSTTLHSEAGRGIPQLTVTFNVDGRDLIVEGHSA</sequence>
<accession>A0A1G8KA90</accession>